<dbReference type="EMBL" id="JAULSV010000007">
    <property type="protein sequence ID" value="KAK0638770.1"/>
    <property type="molecule type" value="Genomic_DNA"/>
</dbReference>
<feature type="transmembrane region" description="Helical" evidence="2">
    <location>
        <begin position="76"/>
        <end position="98"/>
    </location>
</feature>
<reference evidence="3" key="1">
    <citation type="submission" date="2023-06" db="EMBL/GenBank/DDBJ databases">
        <title>Genome-scale phylogeny and comparative genomics of the fungal order Sordariales.</title>
        <authorList>
            <consortium name="Lawrence Berkeley National Laboratory"/>
            <person name="Hensen N."/>
            <person name="Bonometti L."/>
            <person name="Westerberg I."/>
            <person name="Brannstrom I.O."/>
            <person name="Guillou S."/>
            <person name="Cros-Aarteil S."/>
            <person name="Calhoun S."/>
            <person name="Haridas S."/>
            <person name="Kuo A."/>
            <person name="Mondo S."/>
            <person name="Pangilinan J."/>
            <person name="Riley R."/>
            <person name="Labutti K."/>
            <person name="Andreopoulos B."/>
            <person name="Lipzen A."/>
            <person name="Chen C."/>
            <person name="Yanf M."/>
            <person name="Daum C."/>
            <person name="Ng V."/>
            <person name="Clum A."/>
            <person name="Steindorff A."/>
            <person name="Ohm R."/>
            <person name="Martin F."/>
            <person name="Silar P."/>
            <person name="Natvig D."/>
            <person name="Lalanne C."/>
            <person name="Gautier V."/>
            <person name="Ament-Velasquez S.L."/>
            <person name="Kruys A."/>
            <person name="Hutchinson M.I."/>
            <person name="Powell A.J."/>
            <person name="Barry K."/>
            <person name="Miller A.N."/>
            <person name="Grigoriev I.V."/>
            <person name="Debuchy R."/>
            <person name="Gladieux P."/>
            <person name="Thoren M.H."/>
            <person name="Johannesson H."/>
        </authorList>
    </citation>
    <scope>NUCLEOTIDE SEQUENCE</scope>
    <source>
        <strain evidence="3">SMH2532-1</strain>
    </source>
</reference>
<evidence type="ECO:0000313" key="4">
    <source>
        <dbReference type="Proteomes" id="UP001174936"/>
    </source>
</evidence>
<keyword evidence="2" id="KW-0812">Transmembrane</keyword>
<feature type="region of interest" description="Disordered" evidence="1">
    <location>
        <begin position="332"/>
        <end position="424"/>
    </location>
</feature>
<evidence type="ECO:0000256" key="1">
    <source>
        <dbReference type="SAM" id="MobiDB-lite"/>
    </source>
</evidence>
<name>A0AA39XS71_9PEZI</name>
<evidence type="ECO:0000256" key="2">
    <source>
        <dbReference type="SAM" id="Phobius"/>
    </source>
</evidence>
<accession>A0AA39XS71</accession>
<evidence type="ECO:0000313" key="3">
    <source>
        <dbReference type="EMBL" id="KAK0638770.1"/>
    </source>
</evidence>
<dbReference type="AlphaFoldDB" id="A0AA39XS71"/>
<feature type="region of interest" description="Disordered" evidence="1">
    <location>
        <begin position="120"/>
        <end position="139"/>
    </location>
</feature>
<keyword evidence="4" id="KW-1185">Reference proteome</keyword>
<evidence type="ECO:0008006" key="5">
    <source>
        <dbReference type="Google" id="ProtNLM"/>
    </source>
</evidence>
<feature type="compositionally biased region" description="Basic and acidic residues" evidence="1">
    <location>
        <begin position="408"/>
        <end position="424"/>
    </location>
</feature>
<protein>
    <recommendedName>
        <fullName evidence="5">Membrane anchor Opy2 N-terminal domain-containing protein</fullName>
    </recommendedName>
</protein>
<organism evidence="3 4">
    <name type="scientific">Cercophora newfieldiana</name>
    <dbReference type="NCBI Taxonomy" id="92897"/>
    <lineage>
        <taxon>Eukaryota</taxon>
        <taxon>Fungi</taxon>
        <taxon>Dikarya</taxon>
        <taxon>Ascomycota</taxon>
        <taxon>Pezizomycotina</taxon>
        <taxon>Sordariomycetes</taxon>
        <taxon>Sordariomycetidae</taxon>
        <taxon>Sordariales</taxon>
        <taxon>Lasiosphaeriaceae</taxon>
        <taxon>Cercophora</taxon>
    </lineage>
</organism>
<keyword evidence="2" id="KW-1133">Transmembrane helix</keyword>
<comment type="caution">
    <text evidence="3">The sequence shown here is derived from an EMBL/GenBank/DDBJ whole genome shotgun (WGS) entry which is preliminary data.</text>
</comment>
<keyword evidence="2" id="KW-0472">Membrane</keyword>
<dbReference type="Proteomes" id="UP001174936">
    <property type="component" value="Unassembled WGS sequence"/>
</dbReference>
<sequence length="424" mass="44707">MASMMDIAPGFTLTKRGEVCLVCDDSKKLVCPESCPKGTHCEFVYPTNCREFCPRAVCVPGDDTQEVVKLGATTNVGGIAGGVVGGVAVIATITYLVWRYCIRARRQAIALPTYDEGEKASVQDSESFTERRDNRASTHTVHSMASTVLTRASNIIQIAYIPGVTNRAAVSPTVLVPPVPPLPLSLSQANSPAPSDQHFFVPGDLRDSTYSALSGYSDRTSYARTSYAPRSSVASTIYGKNAVIVAPAQTGMRAKPAMVSVKSGYSNGSVGSATPPVPSVDFEKYNPSNLRPPSPAGSTFSVGSTFLNNASTHTATPARAMVVRVGSVKKVNGKAKSTLSEDPMPSPAASSTVRDSGSATIIIDSPSPDQGPFSDPPKLKAAQSTTSLSAVIEESTRRASQKDATQPPKDRERSPFGDEHATQD</sequence>
<feature type="compositionally biased region" description="Polar residues" evidence="1">
    <location>
        <begin position="348"/>
        <end position="359"/>
    </location>
</feature>
<gene>
    <name evidence="3" type="ORF">B0T16DRAFT_394627</name>
</gene>
<proteinExistence type="predicted"/>